<feature type="compositionally biased region" description="Low complexity" evidence="1">
    <location>
        <begin position="223"/>
        <end position="256"/>
    </location>
</feature>
<keyword evidence="2" id="KW-0472">Membrane</keyword>
<dbReference type="OrthoDB" id="2591431at2759"/>
<keyword evidence="5" id="KW-1185">Reference proteome</keyword>
<feature type="region of interest" description="Disordered" evidence="1">
    <location>
        <begin position="221"/>
        <end position="256"/>
    </location>
</feature>
<keyword evidence="3" id="KW-0732">Signal</keyword>
<feature type="signal peptide" evidence="3">
    <location>
        <begin position="1"/>
        <end position="22"/>
    </location>
</feature>
<feature type="transmembrane region" description="Helical" evidence="2">
    <location>
        <begin position="259"/>
        <end position="284"/>
    </location>
</feature>
<keyword evidence="2" id="KW-0812">Transmembrane</keyword>
<evidence type="ECO:0000313" key="4">
    <source>
        <dbReference type="EMBL" id="OAX44224.1"/>
    </source>
</evidence>
<keyword evidence="2" id="KW-1133">Transmembrane helix</keyword>
<evidence type="ECO:0000313" key="5">
    <source>
        <dbReference type="Proteomes" id="UP000092154"/>
    </source>
</evidence>
<reference evidence="4 5" key="1">
    <citation type="submission" date="2016-06" db="EMBL/GenBank/DDBJ databases">
        <title>Comparative genomics of the ectomycorrhizal sister species Rhizopogon vinicolor and Rhizopogon vesiculosus (Basidiomycota: Boletales) reveals a divergence of the mating type B locus.</title>
        <authorList>
            <consortium name="DOE Joint Genome Institute"/>
            <person name="Mujic A.B."/>
            <person name="Kuo A."/>
            <person name="Tritt A."/>
            <person name="Lipzen A."/>
            <person name="Chen C."/>
            <person name="Johnson J."/>
            <person name="Sharma A."/>
            <person name="Barry K."/>
            <person name="Grigoriev I.V."/>
            <person name="Spatafora J.W."/>
        </authorList>
    </citation>
    <scope>NUCLEOTIDE SEQUENCE [LARGE SCALE GENOMIC DNA]</scope>
    <source>
        <strain evidence="4 5">AM-OR11-026</strain>
    </source>
</reference>
<organism evidence="4 5">
    <name type="scientific">Rhizopogon vinicolor AM-OR11-026</name>
    <dbReference type="NCBI Taxonomy" id="1314800"/>
    <lineage>
        <taxon>Eukaryota</taxon>
        <taxon>Fungi</taxon>
        <taxon>Dikarya</taxon>
        <taxon>Basidiomycota</taxon>
        <taxon>Agaricomycotina</taxon>
        <taxon>Agaricomycetes</taxon>
        <taxon>Agaricomycetidae</taxon>
        <taxon>Boletales</taxon>
        <taxon>Suillineae</taxon>
        <taxon>Rhizopogonaceae</taxon>
        <taxon>Rhizopogon</taxon>
    </lineage>
</organism>
<feature type="compositionally biased region" description="Polar residues" evidence="1">
    <location>
        <begin position="444"/>
        <end position="457"/>
    </location>
</feature>
<feature type="region of interest" description="Disordered" evidence="1">
    <location>
        <begin position="415"/>
        <end position="486"/>
    </location>
</feature>
<proteinExistence type="predicted"/>
<feature type="compositionally biased region" description="Low complexity" evidence="1">
    <location>
        <begin position="471"/>
        <end position="480"/>
    </location>
</feature>
<feature type="chain" id="PRO_5008598008" description="Dystroglycan-type cadherin-like domain-containing protein" evidence="3">
    <location>
        <begin position="23"/>
        <end position="486"/>
    </location>
</feature>
<gene>
    <name evidence="4" type="ORF">K503DRAFT_499694</name>
</gene>
<evidence type="ECO:0000256" key="1">
    <source>
        <dbReference type="SAM" id="MobiDB-lite"/>
    </source>
</evidence>
<feature type="region of interest" description="Disordered" evidence="1">
    <location>
        <begin position="337"/>
        <end position="399"/>
    </location>
</feature>
<feature type="compositionally biased region" description="Low complexity" evidence="1">
    <location>
        <begin position="378"/>
        <end position="390"/>
    </location>
</feature>
<feature type="compositionally biased region" description="Polar residues" evidence="1">
    <location>
        <begin position="341"/>
        <end position="355"/>
    </location>
</feature>
<dbReference type="STRING" id="1314800.A0A1B7NHF5"/>
<name>A0A1B7NHF5_9AGAM</name>
<evidence type="ECO:0000256" key="3">
    <source>
        <dbReference type="SAM" id="SignalP"/>
    </source>
</evidence>
<sequence length="486" mass="50993">MRTSPLIRSFTCITSFLSAVRAFNVTVGTPTQCDDLTVSWTGLSGGQAPFEILLTPVFEVPRNISVPTSAFSNGKGSYSISQLPFTNGTQFLLTMSDATSFGSGGTTTVLTVGVPVAKNNCNTTGPSVDFTFDLPSALQQCSGYTFDGYDGAVQPITITALIPGGQSVVVQPPTGSSYNWLADVRAGTDLVFVMTDSEGRQGGSSDIMTVSLSNDASCLNADSPSSTASVPSSTTSGVTPTSYSASPTSSQSASSGGTVATIAGTVIGSLVALAVLVTLGMFLLRKRRASRSPYVMSSLGRHSRRLPSVDLDHEANRHVPAIYPFPYQTDSVSRIPPPIQPGTQSHQTNTSTGNYAVSDPPTPFNHSRQKSNNDSFVGCGEAGSSSMSSAGRRKAAMAGQTAYRNPTRFIVHNDVDDVVPDDNGVVELPPQYSERRQPLALQPESAQRPMSSYSEYSGPTDLAYAGSAFVPSPSQSQSHPYSPPPS</sequence>
<dbReference type="Proteomes" id="UP000092154">
    <property type="component" value="Unassembled WGS sequence"/>
</dbReference>
<evidence type="ECO:0000256" key="2">
    <source>
        <dbReference type="SAM" id="Phobius"/>
    </source>
</evidence>
<protein>
    <recommendedName>
        <fullName evidence="6">Dystroglycan-type cadherin-like domain-containing protein</fullName>
    </recommendedName>
</protein>
<dbReference type="InParanoid" id="A0A1B7NHF5"/>
<accession>A0A1B7NHF5</accession>
<feature type="compositionally biased region" description="Polar residues" evidence="1">
    <location>
        <begin position="364"/>
        <end position="375"/>
    </location>
</feature>
<evidence type="ECO:0008006" key="6">
    <source>
        <dbReference type="Google" id="ProtNLM"/>
    </source>
</evidence>
<dbReference type="EMBL" id="KV448127">
    <property type="protein sequence ID" value="OAX44224.1"/>
    <property type="molecule type" value="Genomic_DNA"/>
</dbReference>
<dbReference type="AlphaFoldDB" id="A0A1B7NHF5"/>